<feature type="compositionally biased region" description="Acidic residues" evidence="1">
    <location>
        <begin position="533"/>
        <end position="542"/>
    </location>
</feature>
<dbReference type="RefSeq" id="WP_025978455.1">
    <property type="nucleotide sequence ID" value="NZ_CP015614.1"/>
</dbReference>
<dbReference type="Pfam" id="PF07607">
    <property type="entry name" value="DUF1570"/>
    <property type="match status" value="1"/>
</dbReference>
<reference evidence="4 5" key="1">
    <citation type="journal article" date="2014" name="Genome Announc.">
        <title>Genome Sequence of a Promising Hydrogen-Producing Facultative Anaerobic Bacterium, Brevundimonas naejangsanensis Strain B1.</title>
        <authorList>
            <person name="Su H."/>
            <person name="Zhang T."/>
            <person name="Bao M."/>
            <person name="Jiang Y."/>
            <person name="Wang Y."/>
            <person name="Tan T."/>
        </authorList>
    </citation>
    <scope>NUCLEOTIDE SEQUENCE [LARGE SCALE GENOMIC DNA]</scope>
    <source>
        <strain evidence="4 5">B1</strain>
    </source>
</reference>
<evidence type="ECO:0000313" key="5">
    <source>
        <dbReference type="Proteomes" id="UP000077603"/>
    </source>
</evidence>
<evidence type="ECO:0000259" key="3">
    <source>
        <dbReference type="Pfam" id="PF07607"/>
    </source>
</evidence>
<dbReference type="AlphaFoldDB" id="A0A172Y704"/>
<gene>
    <name evidence="4" type="ORF">DA69_09320</name>
</gene>
<evidence type="ECO:0000256" key="1">
    <source>
        <dbReference type="SAM" id="MobiDB-lite"/>
    </source>
</evidence>
<feature type="region of interest" description="Disordered" evidence="1">
    <location>
        <begin position="309"/>
        <end position="337"/>
    </location>
</feature>
<dbReference type="STRING" id="588932.DA69_09320"/>
<evidence type="ECO:0000313" key="4">
    <source>
        <dbReference type="EMBL" id="ANF54926.1"/>
    </source>
</evidence>
<dbReference type="OrthoDB" id="5523615at2"/>
<name>A0A172Y704_9CAUL</name>
<keyword evidence="5" id="KW-1185">Reference proteome</keyword>
<accession>A0A172Y704</accession>
<dbReference type="InterPro" id="IPR011464">
    <property type="entry name" value="DUF1570"/>
</dbReference>
<dbReference type="eggNOG" id="COG5010">
    <property type="taxonomic scope" value="Bacteria"/>
</dbReference>
<feature type="domain" description="DUF1570" evidence="3">
    <location>
        <begin position="129"/>
        <end position="224"/>
    </location>
</feature>
<dbReference type="SUPFAM" id="SSF48452">
    <property type="entry name" value="TPR-like"/>
    <property type="match status" value="1"/>
</dbReference>
<proteinExistence type="predicted"/>
<feature type="region of interest" description="Disordered" evidence="1">
    <location>
        <begin position="521"/>
        <end position="551"/>
    </location>
</feature>
<protein>
    <recommendedName>
        <fullName evidence="3">DUF1570 domain-containing protein</fullName>
    </recommendedName>
</protein>
<feature type="chain" id="PRO_5008004365" description="DUF1570 domain-containing protein" evidence="2">
    <location>
        <begin position="32"/>
        <end position="551"/>
    </location>
</feature>
<sequence length="551" mass="61038">MNKKMRFRVKRGAAMTAAAALGAFAASPALAEWLRAETDHFIVYGDTSEGSLRRYAQKVERFDALLRTYYPIQTDHEIPKLEIFMAEGRRDMNRMSPGISEGVAGYYSPNSGRIYTIVDTRSSMGDVVVFHEYAHHFMFQMQANAYPSWFVEGFAEFYSTASLTDKKIQFGRHNPGRMNSLTMGFSSWAKMEDVLKWRISDSGRYPAHSYYAQAWAMTHYFMSTPERTQMLGRYLGAVAGGEDSVVAMQAATGRTPAQLQDDVWRYISGSINVTTPQIAVTDPQVAISRLSKAQADAIWLDVRLDNAPIKPPAEEETEDETQSEAQKARRVRERKEASENRAELIRSAFALGELHADSDVGRLLTARAHRLSQRPDLALAALAPSLDANTSNAQVLRVAALALLDQTEAAGSVDDANELRRQASIYLARAMDAEPLDFRIYLGLNDVRNGQPRYPTDNDISTLEVACALAPQSFDCRTRLAHAYMARGMNPEAIAVLTPVANSPHSSGYKRQARAMINRARQALHQAPLETGPEPDDEDDADAPGQATDAA</sequence>
<dbReference type="Gene3D" id="1.25.40.10">
    <property type="entry name" value="Tetratricopeptide repeat domain"/>
    <property type="match status" value="1"/>
</dbReference>
<evidence type="ECO:0000256" key="2">
    <source>
        <dbReference type="SAM" id="SignalP"/>
    </source>
</evidence>
<dbReference type="KEGG" id="bne:DA69_09320"/>
<dbReference type="Proteomes" id="UP000077603">
    <property type="component" value="Chromosome"/>
</dbReference>
<dbReference type="EMBL" id="CP015614">
    <property type="protein sequence ID" value="ANF54926.1"/>
    <property type="molecule type" value="Genomic_DNA"/>
</dbReference>
<keyword evidence="2" id="KW-0732">Signal</keyword>
<feature type="signal peptide" evidence="2">
    <location>
        <begin position="1"/>
        <end position="31"/>
    </location>
</feature>
<dbReference type="InterPro" id="IPR011990">
    <property type="entry name" value="TPR-like_helical_dom_sf"/>
</dbReference>
<organism evidence="4 5">
    <name type="scientific">Brevundimonas naejangsanensis</name>
    <dbReference type="NCBI Taxonomy" id="588932"/>
    <lineage>
        <taxon>Bacteria</taxon>
        <taxon>Pseudomonadati</taxon>
        <taxon>Pseudomonadota</taxon>
        <taxon>Alphaproteobacteria</taxon>
        <taxon>Caulobacterales</taxon>
        <taxon>Caulobacteraceae</taxon>
        <taxon>Brevundimonas</taxon>
    </lineage>
</organism>